<keyword evidence="11" id="KW-1185">Reference proteome</keyword>
<evidence type="ECO:0000259" key="9">
    <source>
        <dbReference type="PROSITE" id="PS50110"/>
    </source>
</evidence>
<gene>
    <name evidence="10" type="ORF">VSDG_01896</name>
</gene>
<dbReference type="OrthoDB" id="303614at2759"/>
<dbReference type="SUPFAM" id="SSF52172">
    <property type="entry name" value="CheY-like"/>
    <property type="match status" value="1"/>
</dbReference>
<keyword evidence="4" id="KW-0808">Transferase</keyword>
<evidence type="ECO:0000259" key="8">
    <source>
        <dbReference type="PROSITE" id="PS50109"/>
    </source>
</evidence>
<dbReference type="SUPFAM" id="SSF47384">
    <property type="entry name" value="Homodimeric domain of signal transducing histidine kinase"/>
    <property type="match status" value="1"/>
</dbReference>
<feature type="compositionally biased region" description="Polar residues" evidence="7">
    <location>
        <begin position="254"/>
        <end position="266"/>
    </location>
</feature>
<evidence type="ECO:0000256" key="6">
    <source>
        <dbReference type="PROSITE-ProRule" id="PRU00169"/>
    </source>
</evidence>
<dbReference type="GO" id="GO:0000155">
    <property type="term" value="F:phosphorelay sensor kinase activity"/>
    <property type="evidence" value="ECO:0007669"/>
    <property type="project" value="InterPro"/>
</dbReference>
<dbReference type="InterPro" id="IPR036097">
    <property type="entry name" value="HisK_dim/P_sf"/>
</dbReference>
<dbReference type="InterPro" id="IPR011006">
    <property type="entry name" value="CheY-like_superfamily"/>
</dbReference>
<feature type="domain" description="Histidine kinase" evidence="8">
    <location>
        <begin position="591"/>
        <end position="803"/>
    </location>
</feature>
<dbReference type="PROSITE" id="PS50109">
    <property type="entry name" value="HIS_KIN"/>
    <property type="match status" value="1"/>
</dbReference>
<evidence type="ECO:0000256" key="3">
    <source>
        <dbReference type="ARBA" id="ARBA00022553"/>
    </source>
</evidence>
<dbReference type="InterPro" id="IPR036890">
    <property type="entry name" value="HATPase_C_sf"/>
</dbReference>
<dbReference type="Gene3D" id="3.30.565.10">
    <property type="entry name" value="Histidine kinase-like ATPase, C-terminal domain"/>
    <property type="match status" value="1"/>
</dbReference>
<feature type="domain" description="Response regulatory" evidence="9">
    <location>
        <begin position="1050"/>
        <end position="1097"/>
    </location>
</feature>
<feature type="compositionally biased region" description="Basic and acidic residues" evidence="7">
    <location>
        <begin position="972"/>
        <end position="990"/>
    </location>
</feature>
<dbReference type="InterPro" id="IPR003661">
    <property type="entry name" value="HisK_dim/P_dom"/>
</dbReference>
<evidence type="ECO:0000256" key="4">
    <source>
        <dbReference type="ARBA" id="ARBA00022679"/>
    </source>
</evidence>
<dbReference type="InterPro" id="IPR004358">
    <property type="entry name" value="Sig_transdc_His_kin-like_C"/>
</dbReference>
<feature type="region of interest" description="Disordered" evidence="7">
    <location>
        <begin position="377"/>
        <end position="411"/>
    </location>
</feature>
<dbReference type="SUPFAM" id="SSF55874">
    <property type="entry name" value="ATPase domain of HSP90 chaperone/DNA topoisomerase II/histidine kinase"/>
    <property type="match status" value="1"/>
</dbReference>
<dbReference type="SUPFAM" id="SSF55781">
    <property type="entry name" value="GAF domain-like"/>
    <property type="match status" value="1"/>
</dbReference>
<evidence type="ECO:0000313" key="11">
    <source>
        <dbReference type="Proteomes" id="UP000284375"/>
    </source>
</evidence>
<dbReference type="EC" id="2.7.13.3" evidence="2"/>
<dbReference type="GO" id="GO:0005886">
    <property type="term" value="C:plasma membrane"/>
    <property type="evidence" value="ECO:0007669"/>
    <property type="project" value="TreeGrafter"/>
</dbReference>
<dbReference type="PANTHER" id="PTHR43047">
    <property type="entry name" value="TWO-COMPONENT HISTIDINE PROTEIN KINASE"/>
    <property type="match status" value="1"/>
</dbReference>
<dbReference type="STRING" id="252740.A0A423WHU8"/>
<dbReference type="GO" id="GO:0009927">
    <property type="term" value="F:histidine phosphotransfer kinase activity"/>
    <property type="evidence" value="ECO:0007669"/>
    <property type="project" value="TreeGrafter"/>
</dbReference>
<comment type="caution">
    <text evidence="6">Lacks conserved residue(s) required for the propagation of feature annotation.</text>
</comment>
<feature type="region of interest" description="Disordered" evidence="7">
    <location>
        <begin position="476"/>
        <end position="503"/>
    </location>
</feature>
<reference evidence="10 11" key="1">
    <citation type="submission" date="2015-09" db="EMBL/GenBank/DDBJ databases">
        <title>Host preference determinants of Valsa canker pathogens revealed by comparative genomics.</title>
        <authorList>
            <person name="Yin Z."/>
            <person name="Huang L."/>
        </authorList>
    </citation>
    <scope>NUCLEOTIDE SEQUENCE [LARGE SCALE GENOMIC DNA]</scope>
    <source>
        <strain evidence="10 11">YSFL</strain>
    </source>
</reference>
<name>A0A423WHU8_CYTCH</name>
<dbReference type="PANTHER" id="PTHR43047:SF72">
    <property type="entry name" value="OSMOSENSING HISTIDINE PROTEIN KINASE SLN1"/>
    <property type="match status" value="1"/>
</dbReference>
<accession>A0A423WHU8</accession>
<protein>
    <recommendedName>
        <fullName evidence="2">histidine kinase</fullName>
        <ecNumber evidence="2">2.7.13.3</ecNumber>
    </recommendedName>
</protein>
<dbReference type="PROSITE" id="PS50110">
    <property type="entry name" value="RESPONSE_REGULATORY"/>
    <property type="match status" value="1"/>
</dbReference>
<dbReference type="AlphaFoldDB" id="A0A423WHU8"/>
<dbReference type="PRINTS" id="PR00344">
    <property type="entry name" value="BCTRLSENSOR"/>
</dbReference>
<evidence type="ECO:0000256" key="2">
    <source>
        <dbReference type="ARBA" id="ARBA00012438"/>
    </source>
</evidence>
<evidence type="ECO:0000256" key="5">
    <source>
        <dbReference type="ARBA" id="ARBA00022777"/>
    </source>
</evidence>
<dbReference type="CDD" id="cd00082">
    <property type="entry name" value="HisKA"/>
    <property type="match status" value="1"/>
</dbReference>
<dbReference type="SMART" id="SM00387">
    <property type="entry name" value="HATPase_c"/>
    <property type="match status" value="1"/>
</dbReference>
<evidence type="ECO:0000256" key="1">
    <source>
        <dbReference type="ARBA" id="ARBA00000085"/>
    </source>
</evidence>
<dbReference type="Gene3D" id="1.10.287.130">
    <property type="match status" value="1"/>
</dbReference>
<feature type="compositionally biased region" description="Polar residues" evidence="7">
    <location>
        <begin position="1026"/>
        <end position="1045"/>
    </location>
</feature>
<evidence type="ECO:0000256" key="7">
    <source>
        <dbReference type="SAM" id="MobiDB-lite"/>
    </source>
</evidence>
<feature type="region of interest" description="Disordered" evidence="7">
    <location>
        <begin position="251"/>
        <end position="293"/>
    </location>
</feature>
<organism evidence="10 11">
    <name type="scientific">Cytospora chrysosperma</name>
    <name type="common">Cytospora canker fungus</name>
    <name type="synonym">Sphaeria chrysosperma</name>
    <dbReference type="NCBI Taxonomy" id="252740"/>
    <lineage>
        <taxon>Eukaryota</taxon>
        <taxon>Fungi</taxon>
        <taxon>Dikarya</taxon>
        <taxon>Ascomycota</taxon>
        <taxon>Pezizomycotina</taxon>
        <taxon>Sordariomycetes</taxon>
        <taxon>Sordariomycetidae</taxon>
        <taxon>Diaporthales</taxon>
        <taxon>Cytosporaceae</taxon>
        <taxon>Cytospora</taxon>
    </lineage>
</organism>
<dbReference type="Pfam" id="PF02518">
    <property type="entry name" value="HATPase_c"/>
    <property type="match status" value="1"/>
</dbReference>
<dbReference type="EMBL" id="LJZO01000004">
    <property type="protein sequence ID" value="ROW02962.1"/>
    <property type="molecule type" value="Genomic_DNA"/>
</dbReference>
<comment type="caution">
    <text evidence="10">The sequence shown here is derived from an EMBL/GenBank/DDBJ whole genome shotgun (WGS) entry which is preliminary data.</text>
</comment>
<comment type="catalytic activity">
    <reaction evidence="1">
        <text>ATP + protein L-histidine = ADP + protein N-phospho-L-histidine.</text>
        <dbReference type="EC" id="2.7.13.3"/>
    </reaction>
</comment>
<sequence>MDDSQPAASEGARTRETLKHAGLFLANSHHIDPSRPVEPQDLRHCSDASLTAFLQLGCFKLGTSRAFISLFDRHNQHVIAEATPPLSLDPKQVDLRQLWLCGTARPRNAKSPDELVLCSRPFSQPESTSEKSVATLPVVVVPNLRNDDRFHGRFGYEQWPDHSFYAGVPLRAKNGVNIGVYSVLDGSPRGDLDKDSKGFLREMARIVMHYLESRAAKDSIHRGERMIRGLGSFVEGKATLTSSTNAFEDVPGQQEGSLNQTQQGMQREQDAAFSNGPRNDSLHQVRPSHLPSRPAPVEIMSSASATKTGVVSTVIASDVQPEANRHASITASDPHHSVIKDVFSRASNIIRESIEVEGVLFLDASIGSFGGLVYGHKPRDSSESGGSPPYLSSSNEDQPMPSKPPSSKDQTQICDVLGFSTGQASSIDGATLGVERVPERLLNVLLRRYPAGKIFNFDLDGTLLSGDSDLENSIVVSRPRQGLPQRQRSDSVPAGKGQKRQARQYQSLERQAKALSAIFPGARSVAVVPLWDSVKDRWFSGGVLWTNSPTRIFTVEGELSYLRAFGTTLMGEVARLNAQASDKSKSDFLSSLSHELRSPLHGVIAAVDLLNGVFAGYNFQVMSIARVSRNNKRQVDDEAIGRLDTVAAVEAFGHDAVKSGMTQQSKRDGVLVYLDIDPTVSWQFRAQPGAIRRVVMNLLGNSLKFTTKGYIWISMRQKKLPTRKGQPQTKVILMVSDSGKGIGDEYLQNDLFSPFKQEDPLAPGTGLGLSLVRQISSTMGGSVTVTSQLGRGTTARVALPLARPLQAINDDSAHRELLEKLRGTSLCLRGFNRFHERVVEETPEHPQKVSEAAVMETLCRDWLGLQIIPASAVEQRRPDIFLYNEAAFTDLDGRAISERLNIPAVVICRDALTAHTYAKSAEKSWVTEFISQPVGPRRLARSLALAVLRWKQVNHASASDNPAFTRPIASSRPREEEHKQKSRQAGDSRPDASSPEPSEGKTSSPIPTGKPKPIDDSGSTGLEPASRTSQDTSSAKGRTVTKSVAPSQKKYLLVDDNVVNLRILCSFMKKLGYQYETAADGLQAVQKYTSNPEIYHS</sequence>
<keyword evidence="5" id="KW-0418">Kinase</keyword>
<feature type="region of interest" description="Disordered" evidence="7">
    <location>
        <begin position="959"/>
        <end position="1045"/>
    </location>
</feature>
<keyword evidence="3" id="KW-0597">Phosphoprotein</keyword>
<dbReference type="InterPro" id="IPR005467">
    <property type="entry name" value="His_kinase_dom"/>
</dbReference>
<dbReference type="InterPro" id="IPR001789">
    <property type="entry name" value="Sig_transdc_resp-reg_receiver"/>
</dbReference>
<dbReference type="Proteomes" id="UP000284375">
    <property type="component" value="Unassembled WGS sequence"/>
</dbReference>
<dbReference type="Gene3D" id="3.40.50.2300">
    <property type="match status" value="1"/>
</dbReference>
<dbReference type="InterPro" id="IPR003594">
    <property type="entry name" value="HATPase_dom"/>
</dbReference>
<proteinExistence type="predicted"/>
<evidence type="ECO:0000313" key="10">
    <source>
        <dbReference type="EMBL" id="ROW02962.1"/>
    </source>
</evidence>